<dbReference type="SMART" id="SM01067">
    <property type="entry name" value="CBM_3"/>
    <property type="match status" value="2"/>
</dbReference>
<evidence type="ECO:0000313" key="5">
    <source>
        <dbReference type="EMBL" id="UOG77350.1"/>
    </source>
</evidence>
<evidence type="ECO:0000259" key="4">
    <source>
        <dbReference type="PROSITE" id="PS51172"/>
    </source>
</evidence>
<keyword evidence="5" id="KW-0614">Plasmid</keyword>
<dbReference type="InterPro" id="IPR013783">
    <property type="entry name" value="Ig-like_fold"/>
</dbReference>
<feature type="domain" description="CBM3" evidence="4">
    <location>
        <begin position="1283"/>
        <end position="1434"/>
    </location>
</feature>
<dbReference type="Gene3D" id="2.60.40.710">
    <property type="entry name" value="Endoglucanase-like"/>
    <property type="match status" value="2"/>
</dbReference>
<organism evidence="5 6">
    <name type="scientific">Hymenobacter tibetensis</name>
    <dbReference type="NCBI Taxonomy" id="497967"/>
    <lineage>
        <taxon>Bacteria</taxon>
        <taxon>Pseudomonadati</taxon>
        <taxon>Bacteroidota</taxon>
        <taxon>Cytophagia</taxon>
        <taxon>Cytophagales</taxon>
        <taxon>Hymenobacteraceae</taxon>
        <taxon>Hymenobacter</taxon>
    </lineage>
</organism>
<feature type="region of interest" description="Disordered" evidence="1">
    <location>
        <begin position="960"/>
        <end position="981"/>
    </location>
</feature>
<dbReference type="CDD" id="cd00146">
    <property type="entry name" value="PKD"/>
    <property type="match status" value="1"/>
</dbReference>
<dbReference type="PROSITE" id="PS50093">
    <property type="entry name" value="PKD"/>
    <property type="match status" value="1"/>
</dbReference>
<dbReference type="InterPro" id="IPR026444">
    <property type="entry name" value="Secre_tail"/>
</dbReference>
<evidence type="ECO:0000256" key="1">
    <source>
        <dbReference type="SAM" id="MobiDB-lite"/>
    </source>
</evidence>
<dbReference type="InterPro" id="IPR035986">
    <property type="entry name" value="PKD_dom_sf"/>
</dbReference>
<dbReference type="RefSeq" id="WP_243803098.1">
    <property type="nucleotide sequence ID" value="NZ_CP094670.1"/>
</dbReference>
<evidence type="ECO:0000313" key="6">
    <source>
        <dbReference type="Proteomes" id="UP000831113"/>
    </source>
</evidence>
<dbReference type="InterPro" id="IPR036116">
    <property type="entry name" value="FN3_sf"/>
</dbReference>
<keyword evidence="6" id="KW-1185">Reference proteome</keyword>
<feature type="compositionally biased region" description="Low complexity" evidence="1">
    <location>
        <begin position="962"/>
        <end position="981"/>
    </location>
</feature>
<dbReference type="NCBIfam" id="TIGR04183">
    <property type="entry name" value="Por_Secre_tail"/>
    <property type="match status" value="1"/>
</dbReference>
<protein>
    <submittedName>
        <fullName evidence="5">T9SS type A sorting domain-containing protein</fullName>
    </submittedName>
</protein>
<dbReference type="PROSITE" id="PS51172">
    <property type="entry name" value="CBM3"/>
    <property type="match status" value="2"/>
</dbReference>
<feature type="domain" description="Fibronectin type-III" evidence="3">
    <location>
        <begin position="568"/>
        <end position="672"/>
    </location>
</feature>
<feature type="domain" description="PKD" evidence="2">
    <location>
        <begin position="1021"/>
        <end position="1088"/>
    </location>
</feature>
<dbReference type="PROSITE" id="PS50853">
    <property type="entry name" value="FN3"/>
    <property type="match status" value="1"/>
</dbReference>
<dbReference type="Pfam" id="PF00942">
    <property type="entry name" value="CBM_3"/>
    <property type="match status" value="2"/>
</dbReference>
<dbReference type="EMBL" id="CP094670">
    <property type="protein sequence ID" value="UOG77350.1"/>
    <property type="molecule type" value="Genomic_DNA"/>
</dbReference>
<dbReference type="Pfam" id="PF18911">
    <property type="entry name" value="PKD_4"/>
    <property type="match status" value="1"/>
</dbReference>
<evidence type="ECO:0000259" key="2">
    <source>
        <dbReference type="PROSITE" id="PS50093"/>
    </source>
</evidence>
<sequence>MSVFYSCKARYWAILLLLGGLLPVAGHAQLSLTSGAPTTVDFNSLGTSATASLPTGFVLANGSTVTYGNTANPTATMLTGGISGAGTFTGSSTGGPYNFADGVAASAPDRALGFLSSGSYTSPRHILLAVQNNTTATITQLAVTYDIEKYRSGSRAFEWQFHTSADGSSWTQLTGLTEVFVADANNTTIPTSITPISKRATLSGLNLAPGATTYLRWSYVGILNPSSSSTSTNAQALGLDNLTLTPTLSTAPPTAAISTGNVSGSFCVGASAAGSSFSVPFTSTGALTGAFTVQLSNASGTFSTDLTQNIIGQGSVSPLTAAVPAGTPSGTGYRVRVVHPASATIGTPSTTNLTITAAPANNTVTVSATGPQTVATSGTGGTLTATASAPSTYAWYYGTTNGGPYSAAISSATSASYVLKGTDFGGAGTYYVVARATSTCGDVVGTSTPITVTVTAPTPSLTFSALTQPDFGSLFLGSPSSSQRITVTGANLTAPVTVTPPTGFEIRTGTGAFACCAITLTPQNGTLATTIDVRFLPTLAQAYSSTLPVSSPDVPTVPPVAVAGTGVAPTYPATAGTAPVADITSFTATASGTVTADGGAPVTERGFVFAPYTAPTLADSILTVGNGTGSFTGTLTGLRPNQQYYVRAYAVNNEGTAYGEEIAFTTVAVPLAAEPTVQATVRARDVTSNSLTLSALGGNGAKRLIVARLGSSVAAVPVDATSYTANAAFGSGNQLGTGNYLVYQGTDTTVTVTNLRPDATYTFAVFEYNDNNTPYAENYLTTTPGILTQKLQPAPAALLLEENFDYPATTLLTANGWRAHSGAGNSAVKVAANSLNQIGYSASGIGNSAALVGNGEDVNRPFAAVEPGTPVYLSFLVNVANASTVAAGDYFLHLGSAPFATDNYRGRVFVRKTTSGQIQFGISGSGAAVYAPTEYALNTTHLLVVKYTFDDNSSVSSLFVNPTTDTEPAAATTSSSEGATSTAPNIGAVALRQGTNFPNLTVDGIRVGNTFRVVKTGLICLPPAPQFTAAPVCAGETTTFTDASSGVAANATYAWDVNGDGVTDYSTKGSITHKYATDSTYTVTLTITQGGCSQQYSQAVVVRALPTAVISGTPTICAGTTTNLPIQLTGVAPWTLTYSAGSTAPPTTVTVTASDVTQGIYQLDVTPTATSTYTITSVQDANCTGSTPSGSATVTVNTAPVLTVPTVAPVDATAGLRGASVSFAATATGSTPAPAVTYTILLNGTTKSITSPYVFPLGTTVVTATATNDCGTVSQTFPVTVQSPTLVRVLHQNADGSVGNNVIKPNLQLINNSPAAIPYAELSVRYWLTAEDYAPITAAIDYALVGTSAVRATYVALREPAKGAFGYVEYTFTAAGNLPVGGNSGVIQSRIFKQTQTNFNESDDHSYALNSTYQFNDRITVYRGGVLIGGIEPDLAPVEPAVQVWTENKERRTTANTISTYLQVRNVGTQPLSYQDLTVRYWFSPEGTQQLNSFIDYAQLGAGNVSVTFGQAGTEKYAELRFAASLGALAPLSTTGNVQYRIAKTDWSNFNQANDFSYRPFGALSENNHVTVYLQGQRIYGEEPAGATVASRGTQVVMSSAATPQKGAHVQTKLRSYPNPFTGSTTLEFALAQSGKYQLEIYDLQGRLVQRVQASEAPTRQLVRVPWEATAVTRGLYMARLITGTGTQTLKLQVE</sequence>
<dbReference type="SUPFAM" id="SSF49384">
    <property type="entry name" value="Carbohydrate-binding domain"/>
    <property type="match status" value="2"/>
</dbReference>
<dbReference type="Proteomes" id="UP000831113">
    <property type="component" value="Plasmid unnamed1"/>
</dbReference>
<dbReference type="SMART" id="SM00060">
    <property type="entry name" value="FN3"/>
    <property type="match status" value="2"/>
</dbReference>
<proteinExistence type="predicted"/>
<dbReference type="InterPro" id="IPR036966">
    <property type="entry name" value="CBM3_sf"/>
</dbReference>
<dbReference type="InterPro" id="IPR000601">
    <property type="entry name" value="PKD_dom"/>
</dbReference>
<dbReference type="InterPro" id="IPR003961">
    <property type="entry name" value="FN3_dom"/>
</dbReference>
<dbReference type="Pfam" id="PF18962">
    <property type="entry name" value="Por_Secre_tail"/>
    <property type="match status" value="1"/>
</dbReference>
<geneLocation type="plasmid" evidence="5 6">
    <name>unnamed1</name>
</geneLocation>
<feature type="domain" description="CBM3" evidence="4">
    <location>
        <begin position="1438"/>
        <end position="1585"/>
    </location>
</feature>
<name>A0ABY4D4A6_9BACT</name>
<dbReference type="InterPro" id="IPR056541">
    <property type="entry name" value="Ig-like_POM152"/>
</dbReference>
<gene>
    <name evidence="5" type="ORF">MTX78_23265</name>
</gene>
<dbReference type="Pfam" id="PF24312">
    <property type="entry name" value="Ig-like_POM152"/>
    <property type="match status" value="1"/>
</dbReference>
<evidence type="ECO:0000259" key="3">
    <source>
        <dbReference type="PROSITE" id="PS50853"/>
    </source>
</evidence>
<dbReference type="InterPro" id="IPR001956">
    <property type="entry name" value="CBM3"/>
</dbReference>
<dbReference type="SUPFAM" id="SSF49265">
    <property type="entry name" value="Fibronectin type III"/>
    <property type="match status" value="1"/>
</dbReference>
<dbReference type="Gene3D" id="2.60.40.10">
    <property type="entry name" value="Immunoglobulins"/>
    <property type="match status" value="2"/>
</dbReference>
<reference evidence="5 6" key="1">
    <citation type="submission" date="2022-03" db="EMBL/GenBank/DDBJ databases">
        <title>Hymenobactersp. isolated from the air.</title>
        <authorList>
            <person name="Won M."/>
            <person name="Kwon S.-W."/>
        </authorList>
    </citation>
    <scope>NUCLEOTIDE SEQUENCE [LARGE SCALE GENOMIC DNA]</scope>
    <source>
        <strain evidence="5 6">KACC 21982</strain>
        <plasmid evidence="5 6">unnamed1</plasmid>
    </source>
</reference>
<accession>A0ABY4D4A6</accession>
<dbReference type="SUPFAM" id="SSF49299">
    <property type="entry name" value="PKD domain"/>
    <property type="match status" value="1"/>
</dbReference>
<dbReference type="InterPro" id="IPR008965">
    <property type="entry name" value="CBM2/CBM3_carb-bd_dom_sf"/>
</dbReference>